<proteinExistence type="predicted"/>
<accession>A0A4Q5J750</accession>
<dbReference type="RefSeq" id="WP_129986102.1">
    <property type="nucleotide sequence ID" value="NZ_SDPU01000014.1"/>
</dbReference>
<dbReference type="Pfam" id="PF14907">
    <property type="entry name" value="NTP_transf_5"/>
    <property type="match status" value="1"/>
</dbReference>
<dbReference type="OrthoDB" id="3782133at2"/>
<evidence type="ECO:0008006" key="3">
    <source>
        <dbReference type="Google" id="ProtNLM"/>
    </source>
</evidence>
<dbReference type="AlphaFoldDB" id="A0A4Q5J750"/>
<protein>
    <recommendedName>
        <fullName evidence="3">Nucleotidyltransferase family protein</fullName>
    </recommendedName>
</protein>
<dbReference type="EMBL" id="SDPU01000014">
    <property type="protein sequence ID" value="RYU13678.1"/>
    <property type="molecule type" value="Genomic_DNA"/>
</dbReference>
<name>A0A4Q5J750_9ACTN</name>
<dbReference type="Gene3D" id="3.30.460.40">
    <property type="match status" value="1"/>
</dbReference>
<reference evidence="1 2" key="1">
    <citation type="submission" date="2019-01" db="EMBL/GenBank/DDBJ databases">
        <title>Nocardioides guangzhouensis sp. nov., an actinobacterium isolated from soil.</title>
        <authorList>
            <person name="Fu Y."/>
            <person name="Cai Y."/>
            <person name="Lin Z."/>
            <person name="Chen P."/>
        </authorList>
    </citation>
    <scope>NUCLEOTIDE SEQUENCE [LARGE SCALE GENOMIC DNA]</scope>
    <source>
        <strain evidence="1 2">NBRC 105384</strain>
    </source>
</reference>
<comment type="caution">
    <text evidence="1">The sequence shown here is derived from an EMBL/GenBank/DDBJ whole genome shotgun (WGS) entry which is preliminary data.</text>
</comment>
<organism evidence="1 2">
    <name type="scientific">Nocardioides iriomotensis</name>
    <dbReference type="NCBI Taxonomy" id="715784"/>
    <lineage>
        <taxon>Bacteria</taxon>
        <taxon>Bacillati</taxon>
        <taxon>Actinomycetota</taxon>
        <taxon>Actinomycetes</taxon>
        <taxon>Propionibacteriales</taxon>
        <taxon>Nocardioidaceae</taxon>
        <taxon>Nocardioides</taxon>
    </lineage>
</organism>
<evidence type="ECO:0000313" key="2">
    <source>
        <dbReference type="Proteomes" id="UP000291189"/>
    </source>
</evidence>
<evidence type="ECO:0000313" key="1">
    <source>
        <dbReference type="EMBL" id="RYU13678.1"/>
    </source>
</evidence>
<dbReference type="InterPro" id="IPR039498">
    <property type="entry name" value="NTP_transf_5"/>
</dbReference>
<dbReference type="Proteomes" id="UP000291189">
    <property type="component" value="Unassembled WGS sequence"/>
</dbReference>
<sequence length="305" mass="33647">MISAQRSGALTPAEAVALAHPLVLRATEAVDIEALCLKGNALVLQGLREPHPSVDVDVLVRPADRDRALEALAAIGWHEAVPHTGATALPQHSRTLRHRLWPCEVDLHDRFPGFLADAELVFNELWRRRSSVRIGAQPVRCPDVVSHAVVAALHWLRDGTDAHAPKLDYLVTALESQLTSADLSQLAQVCAVTGANETLAPLLERLGVAPLPAPTFDTTAWRIRTQTTSVKTVGWVTELSALPWRRLPGRLWHALVLTEAEIRNSFPDAAPGRWGLFTARIRRLRAGLRDLPTAVRVVRRERRRS</sequence>
<keyword evidence="2" id="KW-1185">Reference proteome</keyword>
<gene>
    <name evidence="1" type="ORF">ETU37_05405</name>
</gene>